<evidence type="ECO:0000256" key="7">
    <source>
        <dbReference type="ARBA" id="ARBA00049158"/>
    </source>
</evidence>
<name>A0A7R7EKE0_9FIRM</name>
<evidence type="ECO:0000313" key="11">
    <source>
        <dbReference type="Proteomes" id="UP000595897"/>
    </source>
</evidence>
<evidence type="ECO:0000313" key="10">
    <source>
        <dbReference type="EMBL" id="BCN30491.1"/>
    </source>
</evidence>
<evidence type="ECO:0000256" key="4">
    <source>
        <dbReference type="ARBA" id="ARBA00022605"/>
    </source>
</evidence>
<evidence type="ECO:0000256" key="8">
    <source>
        <dbReference type="RuleBase" id="RU366003"/>
    </source>
</evidence>
<evidence type="ECO:0000256" key="1">
    <source>
        <dbReference type="ARBA" id="ARBA00004970"/>
    </source>
</evidence>
<dbReference type="PANTHER" id="PTHR21039">
    <property type="entry name" value="HISTIDINOL PHOSPHATASE-RELATED"/>
    <property type="match status" value="1"/>
</dbReference>
<dbReference type="InterPro" id="IPR010140">
    <property type="entry name" value="Histidinol_P_phosphatase_HisJ"/>
</dbReference>
<dbReference type="SUPFAM" id="SSF89550">
    <property type="entry name" value="PHP domain-like"/>
    <property type="match status" value="1"/>
</dbReference>
<proteinExistence type="inferred from homology"/>
<dbReference type="GO" id="GO:0004401">
    <property type="term" value="F:histidinol-phosphatase activity"/>
    <property type="evidence" value="ECO:0007669"/>
    <property type="project" value="UniProtKB-UniRule"/>
</dbReference>
<dbReference type="InterPro" id="IPR004013">
    <property type="entry name" value="PHP_dom"/>
</dbReference>
<gene>
    <name evidence="10" type="ORF">bsdtb5_17860</name>
</gene>
<dbReference type="EC" id="3.1.3.15" evidence="3 8"/>
<dbReference type="AlphaFoldDB" id="A0A7R7EKE0"/>
<evidence type="ECO:0000256" key="6">
    <source>
        <dbReference type="ARBA" id="ARBA00023102"/>
    </source>
</evidence>
<evidence type="ECO:0000256" key="2">
    <source>
        <dbReference type="ARBA" id="ARBA00009152"/>
    </source>
</evidence>
<accession>A0A7R7EKE0</accession>
<keyword evidence="6 8" id="KW-0368">Histidine biosynthesis</keyword>
<keyword evidence="11" id="KW-1185">Reference proteome</keyword>
<comment type="catalytic activity">
    <reaction evidence="7 8">
        <text>L-histidinol phosphate + H2O = L-histidinol + phosphate</text>
        <dbReference type="Rhea" id="RHEA:14465"/>
        <dbReference type="ChEBI" id="CHEBI:15377"/>
        <dbReference type="ChEBI" id="CHEBI:43474"/>
        <dbReference type="ChEBI" id="CHEBI:57699"/>
        <dbReference type="ChEBI" id="CHEBI:57980"/>
        <dbReference type="EC" id="3.1.3.15"/>
    </reaction>
</comment>
<dbReference type="PANTHER" id="PTHR21039:SF0">
    <property type="entry name" value="HISTIDINOL-PHOSPHATASE"/>
    <property type="match status" value="1"/>
</dbReference>
<dbReference type="RefSeq" id="WP_271715705.1">
    <property type="nucleotide sequence ID" value="NZ_AP024169.1"/>
</dbReference>
<dbReference type="InterPro" id="IPR016195">
    <property type="entry name" value="Pol/histidinol_Pase-like"/>
</dbReference>
<evidence type="ECO:0000256" key="5">
    <source>
        <dbReference type="ARBA" id="ARBA00022801"/>
    </source>
</evidence>
<dbReference type="Proteomes" id="UP000595897">
    <property type="component" value="Chromosome"/>
</dbReference>
<dbReference type="EMBL" id="AP024169">
    <property type="protein sequence ID" value="BCN30491.1"/>
    <property type="molecule type" value="Genomic_DNA"/>
</dbReference>
<protein>
    <recommendedName>
        <fullName evidence="3 8">Histidinol-phosphatase</fullName>
        <shortName evidence="8">HolPase</shortName>
        <ecNumber evidence="3 8">3.1.3.15</ecNumber>
    </recommendedName>
</protein>
<organism evidence="10 11">
    <name type="scientific">Anaeromicropila herbilytica</name>
    <dbReference type="NCBI Taxonomy" id="2785025"/>
    <lineage>
        <taxon>Bacteria</taxon>
        <taxon>Bacillati</taxon>
        <taxon>Bacillota</taxon>
        <taxon>Clostridia</taxon>
        <taxon>Lachnospirales</taxon>
        <taxon>Lachnospiraceae</taxon>
        <taxon>Anaeromicropila</taxon>
    </lineage>
</organism>
<dbReference type="GO" id="GO:0000105">
    <property type="term" value="P:L-histidine biosynthetic process"/>
    <property type="evidence" value="ECO:0007669"/>
    <property type="project" value="UniProtKB-UniRule"/>
</dbReference>
<feature type="domain" description="PHP" evidence="9">
    <location>
        <begin position="3"/>
        <end position="203"/>
    </location>
</feature>
<dbReference type="Gene3D" id="3.20.20.140">
    <property type="entry name" value="Metal-dependent hydrolases"/>
    <property type="match status" value="1"/>
</dbReference>
<keyword evidence="4 8" id="KW-0028">Amino-acid biosynthesis</keyword>
<comment type="pathway">
    <text evidence="1 8">Amino-acid biosynthesis; L-histidine biosynthesis; L-histidine from 5-phospho-alpha-D-ribose 1-diphosphate: step 8/9.</text>
</comment>
<dbReference type="GO" id="GO:0005737">
    <property type="term" value="C:cytoplasm"/>
    <property type="evidence" value="ECO:0007669"/>
    <property type="project" value="TreeGrafter"/>
</dbReference>
<comment type="similarity">
    <text evidence="2 8">Belongs to the PHP hydrolase family. HisK subfamily.</text>
</comment>
<evidence type="ECO:0000259" key="9">
    <source>
        <dbReference type="Pfam" id="PF02811"/>
    </source>
</evidence>
<keyword evidence="5 8" id="KW-0378">Hydrolase</keyword>
<evidence type="ECO:0000256" key="3">
    <source>
        <dbReference type="ARBA" id="ARBA00013085"/>
    </source>
</evidence>
<dbReference type="KEGG" id="ahb:bsdtb5_17860"/>
<dbReference type="UniPathway" id="UPA00031">
    <property type="reaction ID" value="UER00013"/>
</dbReference>
<sequence>MIDCHIHLENGDYTIEWLNQFVKVAVERGIEEIYLLEHSHRFLEFIPMYQSICEYSEYQRKWFESKNNRNLSLEEYVAFIQQAKQGRYPIKIHFGLEICYFEGYEDFIHEILKHYNFDFLTGSIHWVDGFGFDHKKELWDSVDVDMTYRRYYELMKSLIKSDLFTGVAHPDSIKAFGYKPSYELLNTYEEIASLLCKHDMYAEQSGGLHLNYSESCELGMNKTMLNVFKERGVRILTASDAHSPENVGAYIRELQGML</sequence>
<reference evidence="10 11" key="1">
    <citation type="submission" date="2020-11" db="EMBL/GenBank/DDBJ databases">
        <title>Draft genome sequencing of a Lachnospiraceae strain isolated from anoxic soil subjected to BSD treatment.</title>
        <authorList>
            <person name="Uek A."/>
            <person name="Tonouchi A."/>
        </authorList>
    </citation>
    <scope>NUCLEOTIDE SEQUENCE [LARGE SCALE GENOMIC DNA]</scope>
    <source>
        <strain evidence="10 11">TB5</strain>
    </source>
</reference>
<dbReference type="Pfam" id="PF02811">
    <property type="entry name" value="PHP"/>
    <property type="match status" value="1"/>
</dbReference>